<dbReference type="InterPro" id="IPR026907">
    <property type="entry name" value="GCIP-like"/>
</dbReference>
<dbReference type="PANTHER" id="PTHR15492:SF1">
    <property type="entry name" value="CYCLIN-D1-BINDING PROTEIN 1"/>
    <property type="match status" value="1"/>
</dbReference>
<evidence type="ECO:0000313" key="2">
    <source>
        <dbReference type="EMBL" id="KAL0463518.1"/>
    </source>
</evidence>
<sequence length="202" mass="21947">MGKAAREQLTRALNEHLNTIHETFQMLDQTPASSLEKVGWKEVIQMGEQVSKQATTVGMLYTGETPGVKALEENMAAYFNMLQGFLLLSHGSSMGAGPTSSSCILKTVKQVTDSSFMLLQEAVSSYGSQSKAQKLSIPRLVGAVWDACAALKKTPTTNITAIGRAMTQVAVSVKDVLREMKELKPASSDPRMNLLVRVLQKQ</sequence>
<dbReference type="Pfam" id="PF13324">
    <property type="entry name" value="GCIP_N"/>
    <property type="match status" value="1"/>
</dbReference>
<accession>A0AAW2YCN9</accession>
<evidence type="ECO:0000259" key="1">
    <source>
        <dbReference type="Pfam" id="PF13324"/>
    </source>
</evidence>
<dbReference type="Gene3D" id="1.20.1410.10">
    <property type="entry name" value="I/LWEQ domain"/>
    <property type="match status" value="1"/>
</dbReference>
<dbReference type="InterPro" id="IPR049317">
    <property type="entry name" value="GCIP-like_N"/>
</dbReference>
<gene>
    <name evidence="2" type="ORF">Slati_0239400</name>
</gene>
<feature type="domain" description="Cyclin-D1-binding protein 1-like N-terminal" evidence="1">
    <location>
        <begin position="42"/>
        <end position="185"/>
    </location>
</feature>
<dbReference type="PANTHER" id="PTHR15492">
    <property type="entry name" value="CYCLIN D1-BINDING PROTEIN 1"/>
    <property type="match status" value="1"/>
</dbReference>
<proteinExistence type="predicted"/>
<dbReference type="EMBL" id="JACGWN010000001">
    <property type="protein sequence ID" value="KAL0463518.1"/>
    <property type="molecule type" value="Genomic_DNA"/>
</dbReference>
<reference evidence="2" key="2">
    <citation type="journal article" date="2024" name="Plant">
        <title>Genomic evolution and insights into agronomic trait innovations of Sesamum species.</title>
        <authorList>
            <person name="Miao H."/>
            <person name="Wang L."/>
            <person name="Qu L."/>
            <person name="Liu H."/>
            <person name="Sun Y."/>
            <person name="Le M."/>
            <person name="Wang Q."/>
            <person name="Wei S."/>
            <person name="Zheng Y."/>
            <person name="Lin W."/>
            <person name="Duan Y."/>
            <person name="Cao H."/>
            <person name="Xiong S."/>
            <person name="Wang X."/>
            <person name="Wei L."/>
            <person name="Li C."/>
            <person name="Ma Q."/>
            <person name="Ju M."/>
            <person name="Zhao R."/>
            <person name="Li G."/>
            <person name="Mu C."/>
            <person name="Tian Q."/>
            <person name="Mei H."/>
            <person name="Zhang T."/>
            <person name="Gao T."/>
            <person name="Zhang H."/>
        </authorList>
    </citation>
    <scope>NUCLEOTIDE SEQUENCE</scope>
    <source>
        <strain evidence="2">KEN1</strain>
    </source>
</reference>
<reference evidence="2" key="1">
    <citation type="submission" date="2020-06" db="EMBL/GenBank/DDBJ databases">
        <authorList>
            <person name="Li T."/>
            <person name="Hu X."/>
            <person name="Zhang T."/>
            <person name="Song X."/>
            <person name="Zhang H."/>
            <person name="Dai N."/>
            <person name="Sheng W."/>
            <person name="Hou X."/>
            <person name="Wei L."/>
        </authorList>
    </citation>
    <scope>NUCLEOTIDE SEQUENCE</scope>
    <source>
        <strain evidence="2">KEN1</strain>
        <tissue evidence="2">Leaf</tissue>
    </source>
</reference>
<comment type="caution">
    <text evidence="2">The sequence shown here is derived from an EMBL/GenBank/DDBJ whole genome shotgun (WGS) entry which is preliminary data.</text>
</comment>
<name>A0AAW2YCN9_9LAMI</name>
<dbReference type="GO" id="GO:0005634">
    <property type="term" value="C:nucleus"/>
    <property type="evidence" value="ECO:0007669"/>
    <property type="project" value="TreeGrafter"/>
</dbReference>
<protein>
    <recommendedName>
        <fullName evidence="1">Cyclin-D1-binding protein 1-like N-terminal domain-containing protein</fullName>
    </recommendedName>
</protein>
<organism evidence="2">
    <name type="scientific">Sesamum latifolium</name>
    <dbReference type="NCBI Taxonomy" id="2727402"/>
    <lineage>
        <taxon>Eukaryota</taxon>
        <taxon>Viridiplantae</taxon>
        <taxon>Streptophyta</taxon>
        <taxon>Embryophyta</taxon>
        <taxon>Tracheophyta</taxon>
        <taxon>Spermatophyta</taxon>
        <taxon>Magnoliopsida</taxon>
        <taxon>eudicotyledons</taxon>
        <taxon>Gunneridae</taxon>
        <taxon>Pentapetalae</taxon>
        <taxon>asterids</taxon>
        <taxon>lamiids</taxon>
        <taxon>Lamiales</taxon>
        <taxon>Pedaliaceae</taxon>
        <taxon>Sesamum</taxon>
    </lineage>
</organism>
<dbReference type="AlphaFoldDB" id="A0AAW2YCN9"/>